<dbReference type="GO" id="GO:0009306">
    <property type="term" value="P:protein secretion"/>
    <property type="evidence" value="ECO:0007669"/>
    <property type="project" value="InterPro"/>
</dbReference>
<dbReference type="SUPFAM" id="SSF160544">
    <property type="entry name" value="EscU C-terminal domain-like"/>
    <property type="match status" value="1"/>
</dbReference>
<dbReference type="GO" id="GO:0016020">
    <property type="term" value="C:membrane"/>
    <property type="evidence" value="ECO:0007669"/>
    <property type="project" value="InterPro"/>
</dbReference>
<gene>
    <name evidence="3" type="ORF">SAMN02745213_01878</name>
</gene>
<feature type="region of interest" description="Disordered" evidence="2">
    <location>
        <begin position="1"/>
        <end position="33"/>
    </location>
</feature>
<evidence type="ECO:0000256" key="1">
    <source>
        <dbReference type="ARBA" id="ARBA00010690"/>
    </source>
</evidence>
<proteinExistence type="inferred from homology"/>
<keyword evidence="4" id="KW-1185">Reference proteome</keyword>
<dbReference type="Proteomes" id="UP000242432">
    <property type="component" value="Unassembled WGS sequence"/>
</dbReference>
<dbReference type="InterPro" id="IPR006135">
    <property type="entry name" value="T3SS_substrate_exporter"/>
</dbReference>
<dbReference type="AlphaFoldDB" id="A0A1T4VPD9"/>
<sequence length="143" mass="15981">MDNENKADNIVETQVEPDVPSSPEEVRPINATDEDLSFKQTYEKASAAVAISYDEDKQSPFVSALGYESRAQAIVDMAKELGLYVHKDPALFNQLKNLKEGEEIPKELYIIIATILSFSYYLQGKTPEKYRRADGSTAINTEA</sequence>
<evidence type="ECO:0000313" key="4">
    <source>
        <dbReference type="Proteomes" id="UP000242432"/>
    </source>
</evidence>
<dbReference type="Pfam" id="PF01312">
    <property type="entry name" value="Bac_export_2"/>
    <property type="match status" value="1"/>
</dbReference>
<evidence type="ECO:0000256" key="2">
    <source>
        <dbReference type="SAM" id="MobiDB-lite"/>
    </source>
</evidence>
<name>A0A1T4VPD9_9GAMM</name>
<reference evidence="4" key="1">
    <citation type="submission" date="2017-02" db="EMBL/GenBank/DDBJ databases">
        <authorList>
            <person name="Varghese N."/>
            <person name="Submissions S."/>
        </authorList>
    </citation>
    <scope>NUCLEOTIDE SEQUENCE [LARGE SCALE GENOMIC DNA]</scope>
    <source>
        <strain evidence="4">DSM 3072</strain>
    </source>
</reference>
<dbReference type="Gene3D" id="3.40.1690.10">
    <property type="entry name" value="secretion proteins EscU"/>
    <property type="match status" value="1"/>
</dbReference>
<evidence type="ECO:0000313" key="3">
    <source>
        <dbReference type="EMBL" id="SKA66852.1"/>
    </source>
</evidence>
<dbReference type="EMBL" id="FUXX01000038">
    <property type="protein sequence ID" value="SKA66852.1"/>
    <property type="molecule type" value="Genomic_DNA"/>
</dbReference>
<dbReference type="InterPro" id="IPR029025">
    <property type="entry name" value="T3SS_substrate_exporter_C"/>
</dbReference>
<accession>A0A1T4VPD9</accession>
<dbReference type="RefSeq" id="WP_078929244.1">
    <property type="nucleotide sequence ID" value="NZ_FUXX01000038.1"/>
</dbReference>
<organism evidence="3 4">
    <name type="scientific">Succinivibrio dextrinosolvens DSM 3072</name>
    <dbReference type="NCBI Taxonomy" id="1123324"/>
    <lineage>
        <taxon>Bacteria</taxon>
        <taxon>Pseudomonadati</taxon>
        <taxon>Pseudomonadota</taxon>
        <taxon>Gammaproteobacteria</taxon>
        <taxon>Aeromonadales</taxon>
        <taxon>Succinivibrionaceae</taxon>
        <taxon>Succinivibrio</taxon>
    </lineage>
</organism>
<comment type="similarity">
    <text evidence="1">Belongs to the type III secretion exporter family.</text>
</comment>
<protein>
    <submittedName>
        <fullName evidence="3">Type III secretion system substrate exporter, FlhB-like</fullName>
    </submittedName>
</protein>
<dbReference type="STRING" id="83771.SAMN02910357_02369"/>